<feature type="region of interest" description="Disordered" evidence="1">
    <location>
        <begin position="1975"/>
        <end position="2003"/>
    </location>
</feature>
<dbReference type="OrthoDB" id="10040649at2759"/>
<dbReference type="STRING" id="30019.A0A0M4EWW0"/>
<feature type="compositionally biased region" description="Polar residues" evidence="1">
    <location>
        <begin position="1468"/>
        <end position="1498"/>
    </location>
</feature>
<feature type="domain" description="DUF4758" evidence="2">
    <location>
        <begin position="741"/>
        <end position="822"/>
    </location>
</feature>
<keyword evidence="4" id="KW-1185">Reference proteome</keyword>
<feature type="compositionally biased region" description="Low complexity" evidence="1">
    <location>
        <begin position="1619"/>
        <end position="1637"/>
    </location>
</feature>
<organism evidence="3 4">
    <name type="scientific">Drosophila busckii</name>
    <name type="common">Fruit fly</name>
    <dbReference type="NCBI Taxonomy" id="30019"/>
    <lineage>
        <taxon>Eukaryota</taxon>
        <taxon>Metazoa</taxon>
        <taxon>Ecdysozoa</taxon>
        <taxon>Arthropoda</taxon>
        <taxon>Hexapoda</taxon>
        <taxon>Insecta</taxon>
        <taxon>Pterygota</taxon>
        <taxon>Neoptera</taxon>
        <taxon>Endopterygota</taxon>
        <taxon>Diptera</taxon>
        <taxon>Brachycera</taxon>
        <taxon>Muscomorpha</taxon>
        <taxon>Ephydroidea</taxon>
        <taxon>Drosophilidae</taxon>
        <taxon>Drosophila</taxon>
    </lineage>
</organism>
<evidence type="ECO:0000259" key="2">
    <source>
        <dbReference type="Pfam" id="PF15950"/>
    </source>
</evidence>
<feature type="compositionally biased region" description="Polar residues" evidence="1">
    <location>
        <begin position="1355"/>
        <end position="1375"/>
    </location>
</feature>
<feature type="region of interest" description="Disordered" evidence="1">
    <location>
        <begin position="240"/>
        <end position="267"/>
    </location>
</feature>
<feature type="compositionally biased region" description="Polar residues" evidence="1">
    <location>
        <begin position="1317"/>
        <end position="1343"/>
    </location>
</feature>
<protein>
    <submittedName>
        <fullName evidence="3">CG33978</fullName>
    </submittedName>
</protein>
<dbReference type="Pfam" id="PF15950">
    <property type="entry name" value="DUF4758"/>
    <property type="match status" value="3"/>
</dbReference>
<dbReference type="PANTHER" id="PTHR39072">
    <property type="entry name" value="RE48511P"/>
    <property type="match status" value="1"/>
</dbReference>
<evidence type="ECO:0000256" key="1">
    <source>
        <dbReference type="SAM" id="MobiDB-lite"/>
    </source>
</evidence>
<feature type="region of interest" description="Disordered" evidence="1">
    <location>
        <begin position="1267"/>
        <end position="1433"/>
    </location>
</feature>
<feature type="compositionally biased region" description="Polar residues" evidence="1">
    <location>
        <begin position="1541"/>
        <end position="1550"/>
    </location>
</feature>
<dbReference type="Proteomes" id="UP000494163">
    <property type="component" value="Chromosome 4"/>
</dbReference>
<name>A0A0M4EWW0_DROBS</name>
<sequence>MSHLVSRQLQYYGCQVQMRLWSTVTYYGFADFTTLVGDSVIVFSPKSSQASPIAGHVTSIKGMATLSTVNLQTTRDVNLKSLPEMSPTATETTKPFLSIDVTKDKEDKLLSITSIPSLKIKTVESSEISTSSQNIKNSAQYPNNKPMFSLPTDQEILEIYASLSKAQAQVEDQVLSPTSSQHIYDNDHQSFVTHITDEKLPVHGATTVFIDDDPFANFVKPSTVEGAQLVKSATFGDETKSVTEDSAYTSQSNTVDDNDIDNTTTMHPTANNVSDIVQAAEKFSEIKQVVTLPILDEVNEDGNNINSEDCDKLSTQMFLTQRPKTVTAKSQNMEFSVYTTYDIEETTKYYCIRTTQTIQFPHVETSKPIPVVMQSKNEPLYLNTATTNLVDEESITGETITEETITEETITDEPITEETITEETVTEETITEETITGDTGQKEESFTKKRVDVVEASTIRVPTMDDHTEPDFGFDSEDYDTENGSDEIDLLYKTLYTTYTYLTTFFQGKSTTVSSHTEVVTNIITSTIGTEDEQYTKHTDVVGQISANDISITRTEDTAVKTIASSSKYTIPEDLESILHASLSDSVSEIAQQTTYLDDIKYTKTYYTTYTYYTTIFAEGDISTNTHQSNLVLSPTGYLTETTGGGEKAITNYAAEGQREEHTTLVTDVRSSSSNGKQEVIGKKMGLVDDQTSFTTFTFYTTMYVSDSTNIVSSLETVTNIATETLQPTKMLSLEDASLPITYFTTFTYWTKLAKDGEITTISREETISNVIDPLTKSEKFSTVHSSEAMSTTAPTFPLNSLDNNDNIVREKIDNMTSVDNSPLVYSMSSANIPELTTYYTTYTYYTTSYEANKTVTDSRFETITNIVTPTIQFMVTTTPSQHQHTNNVGNKMLENSTSNIFFYDYKHIIDADQVSTLYFTTRILSTLNIEGNPVELTSSSSSLYINETKKSNLAIESTNAAPRQYKTGLVRLIEGTRIGNKTTTLYQSKVIGTIIESRYAQIIESTSSFLFEKDIPIASNLLPSSVTNYETVVPTKIVNLQSSGMLEGSIYTNKEIETEGKENHTELTAEEDVDDDGEQLLQTKKRTFAPVIRPFASRNRPTFAPKQKTLSPSSATIITRSDITPTITATPALKTIGRFSSSRRGGVNNPNDASLIPSSSRRLFGRPLKPSSSAAFSLITSSNVQSSSGFNPSRNRFASSSRATGTILSRRLSINSTYRPSSAGNFRPSVLGTGSSKLRIKPTSANSLWLSSTATTNAIGLENLNDDVENSTDEQNLVNEENETTTENARRNQNPILRFRRPLNRPSGFTPIPRPNLSSTNNLAINNRKSPLTSRAKQSSPSTTTTTTAKPRTRNFQRPTVSSFQARARPQNNLYPPRGLFLNTQNRNVNQSPKYQIDTVSDDTIKTEKDVNSNIDSDYEYDDDDDERRRKRSSIGSVFNLSNQSRVRRQVSDSLNRSKFRFRRPKTIQNEEPSSSIRSPQSINEPIENMSSTSTQMRAKINSRFGSRYQSQAATATSKQERTTPSSLNTSSHRSIRPTRPTSARTQFTLREKDTANSSGRTSAAGKSNFRRQQASTLRRPSASSGTSSASSNGRRLKNFSNTNNNNNNLDISRERLSGSGSRSRNSNVNVSNRGRGSSRSRNRNDHSLDGAMSDFGSEIITVTHVVPSETTVPVVNGQVTEYKNIVTGKTSIEVLRAHQYTQIVGNNGLTSIYLTREDTSVNLAGVTELTRYLLHDSATTSVTFTPTMIRGRKTSFSHVLPSTVYSVENIVSTVQPQISANAPLANILLSQLLLGNINLPGNPLLSALGGQPQATQDLVVATPVTEYRTHTSTYVTTIFDGKSTVLPITFQGKKILTTVFDTTAQTITATEYSVDTIINTPLPVATQKYEVHAASQVAQVNSLLLQQLLLQQQQPQLPQLTQLPGATHTIAPQILLGENLQDIDEHERGRILHDGVVDDILSPIGDELHANKNNRKKMKKTGHKGNKRIRPQPASAQPVHEEESSVITLYVSGRRPGEFSTILSTVYNSYDHSASLQKRQAYVQIQSTAILSSSPSAPNFETSEREQSLLPYYEQERELRSNSIGSNFDQDNSKCEQPNCETKTPTASLESIIGDVGVWYTKTTKLSDPTVPSASQIFNIQQDRISHNKPTQKYFLA</sequence>
<proteinExistence type="predicted"/>
<dbReference type="InterPro" id="IPR031866">
    <property type="entry name" value="DUF4758"/>
</dbReference>
<dbReference type="PANTHER" id="PTHR39072:SF2">
    <property type="match status" value="1"/>
</dbReference>
<feature type="compositionally biased region" description="Polar residues" evidence="1">
    <location>
        <begin position="1383"/>
        <end position="1395"/>
    </location>
</feature>
<feature type="region of interest" description="Disordered" evidence="1">
    <location>
        <begin position="424"/>
        <end position="446"/>
    </location>
</feature>
<feature type="region of interest" description="Disordered" evidence="1">
    <location>
        <begin position="1445"/>
        <end position="1653"/>
    </location>
</feature>
<feature type="domain" description="DUF4758" evidence="2">
    <location>
        <begin position="692"/>
        <end position="735"/>
    </location>
</feature>
<evidence type="ECO:0000313" key="3">
    <source>
        <dbReference type="EMBL" id="ALC48105.1"/>
    </source>
</evidence>
<dbReference type="OMA" id="IFYDYKH"/>
<gene>
    <name evidence="3" type="ORF">Dbus_chr4g43</name>
</gene>
<feature type="region of interest" description="Disordered" evidence="1">
    <location>
        <begin position="2083"/>
        <end position="2105"/>
    </location>
</feature>
<feature type="compositionally biased region" description="Basic residues" evidence="1">
    <location>
        <begin position="1975"/>
        <end position="1992"/>
    </location>
</feature>
<dbReference type="EMBL" id="CP012527">
    <property type="protein sequence ID" value="ALC48105.1"/>
    <property type="molecule type" value="Genomic_DNA"/>
</dbReference>
<feature type="domain" description="DUF4758" evidence="2">
    <location>
        <begin position="836"/>
        <end position="1009"/>
    </location>
</feature>
<feature type="compositionally biased region" description="Acidic residues" evidence="1">
    <location>
        <begin position="1418"/>
        <end position="1427"/>
    </location>
</feature>
<accession>A0A0M4EWW0</accession>
<feature type="compositionally biased region" description="Low complexity" evidence="1">
    <location>
        <begin position="1600"/>
        <end position="1610"/>
    </location>
</feature>
<feature type="compositionally biased region" description="Polar residues" evidence="1">
    <location>
        <begin position="1505"/>
        <end position="1534"/>
    </location>
</feature>
<feature type="compositionally biased region" description="Low complexity" evidence="1">
    <location>
        <begin position="1583"/>
        <end position="1593"/>
    </location>
</feature>
<reference evidence="3 4" key="1">
    <citation type="submission" date="2015-08" db="EMBL/GenBank/DDBJ databases">
        <title>Ancestral chromatin configuration constrains chromatin evolution on differentiating sex chromosomes in Drosophila.</title>
        <authorList>
            <person name="Zhou Q."/>
            <person name="Bachtrog D."/>
        </authorList>
    </citation>
    <scope>NUCLEOTIDE SEQUENCE [LARGE SCALE GENOMIC DNA]</scope>
    <source>
        <tissue evidence="3">Whole larvae</tissue>
    </source>
</reference>
<feature type="compositionally biased region" description="Polar residues" evidence="1">
    <location>
        <begin position="1557"/>
        <end position="1580"/>
    </location>
</feature>
<evidence type="ECO:0000313" key="4">
    <source>
        <dbReference type="Proteomes" id="UP000494163"/>
    </source>
</evidence>